<dbReference type="GO" id="GO:0006400">
    <property type="term" value="P:tRNA modification"/>
    <property type="evidence" value="ECO:0007669"/>
    <property type="project" value="TreeGrafter"/>
</dbReference>
<accession>A0A9Q3D233</accession>
<proteinExistence type="inferred from homology"/>
<sequence length="466" mass="52756">MLTNKSHNLTNPVELILEANEGKTTMIDSVEASKAQRQCLIQLAMTGREDIFSLLSGSSRSGSCLGPWRRGKKPSACNEVPTAPRLKLAVPIFWLAAMAPAHLPNQHGNSTDSFGVLGSAKWVMESAVDVAIRPDGIKQTCRQILPQLISASKLGSKREPTALTDWFSHELHPKGLSPDLLLNWIFFVSVLNFSFWDDAHDGKRFMVRWNGTEWTGYWSLLAVMHRALDEGHPVLDPQFYANQATDENLTHIFRPSDGGDRCPIPLLKERITILRHSSQILCTKYHGTTMELVRSAFCSALHLIKIVVEDFPSFNDDSMYNGTKVIFYKRAQIFAAEVWAAFDGKSFGKFDDIDQLTMFADYRVPQVLQSLQILQYSRRLEECLKRKQLLSHGSREEVEIRAASIVAIELLREELALELHAIDSVAHPPNSIEIDFWLWDLAKGREKEQTVAITTLPHHRTRCIYY</sequence>
<comment type="catalytic activity">
    <reaction evidence="5 6">
        <text>queuosine 5'-phosphate + H2O = queuine + D-ribose 5-phosphate</text>
        <dbReference type="Rhea" id="RHEA:75387"/>
        <dbReference type="ChEBI" id="CHEBI:15377"/>
        <dbReference type="ChEBI" id="CHEBI:17433"/>
        <dbReference type="ChEBI" id="CHEBI:78346"/>
        <dbReference type="ChEBI" id="CHEBI:194371"/>
    </reaction>
    <physiologicalReaction direction="left-to-right" evidence="5 6">
        <dbReference type="Rhea" id="RHEA:75388"/>
    </physiologicalReaction>
</comment>
<organism evidence="7 8">
    <name type="scientific">Austropuccinia psidii MF-1</name>
    <dbReference type="NCBI Taxonomy" id="1389203"/>
    <lineage>
        <taxon>Eukaryota</taxon>
        <taxon>Fungi</taxon>
        <taxon>Dikarya</taxon>
        <taxon>Basidiomycota</taxon>
        <taxon>Pucciniomycotina</taxon>
        <taxon>Pucciniomycetes</taxon>
        <taxon>Pucciniales</taxon>
        <taxon>Sphaerophragmiaceae</taxon>
        <taxon>Austropuccinia</taxon>
    </lineage>
</organism>
<dbReference type="PANTHER" id="PTHR21314:SF0">
    <property type="entry name" value="QUEUOSINE 5'-PHOSPHATE N-GLYCOSYLASE_HYDROLASE"/>
    <property type="match status" value="1"/>
</dbReference>
<comment type="function">
    <text evidence="6">Catalyzes the hydrolysis of queuosine 5'-phosphate, releasing the nucleobase queuine (q). Is required for salvage of queuine from exogenous queuosine (Q) that is imported and then converted to queuosine 5'-phosphate intracellularly.</text>
</comment>
<dbReference type="EMBL" id="AVOT02013061">
    <property type="protein sequence ID" value="MBW0495374.1"/>
    <property type="molecule type" value="Genomic_DNA"/>
</dbReference>
<reference evidence="7" key="1">
    <citation type="submission" date="2021-03" db="EMBL/GenBank/DDBJ databases">
        <title>Draft genome sequence of rust myrtle Austropuccinia psidii MF-1, a brazilian biotype.</title>
        <authorList>
            <person name="Quecine M.C."/>
            <person name="Pachon D.M.R."/>
            <person name="Bonatelli M.L."/>
            <person name="Correr F.H."/>
            <person name="Franceschini L.M."/>
            <person name="Leite T.F."/>
            <person name="Margarido G.R.A."/>
            <person name="Almeida C.A."/>
            <person name="Ferrarezi J.A."/>
            <person name="Labate C.A."/>
        </authorList>
    </citation>
    <scope>NUCLEOTIDE SEQUENCE</scope>
    <source>
        <strain evidence="7">MF-1</strain>
    </source>
</reference>
<evidence type="ECO:0000256" key="4">
    <source>
        <dbReference type="ARBA" id="ARBA00035393"/>
    </source>
</evidence>
<dbReference type="EC" id="3.2.2.-" evidence="6"/>
<keyword evidence="1 6" id="KW-0378">Hydrolase</keyword>
<evidence type="ECO:0000256" key="2">
    <source>
        <dbReference type="ARBA" id="ARBA00035119"/>
    </source>
</evidence>
<evidence type="ECO:0000256" key="5">
    <source>
        <dbReference type="ARBA" id="ARBA00048204"/>
    </source>
</evidence>
<comment type="caution">
    <text evidence="7">The sequence shown here is derived from an EMBL/GenBank/DDBJ whole genome shotgun (WGS) entry which is preliminary data.</text>
</comment>
<dbReference type="InterPro" id="IPR019438">
    <property type="entry name" value="Q_salvage"/>
</dbReference>
<keyword evidence="8" id="KW-1185">Reference proteome</keyword>
<comment type="similarity">
    <text evidence="2 6">Belongs to the QNG1 protein family.</text>
</comment>
<dbReference type="OrthoDB" id="416777at2759"/>
<dbReference type="Pfam" id="PF10343">
    <property type="entry name" value="Q_salvage"/>
    <property type="match status" value="1"/>
</dbReference>
<evidence type="ECO:0000313" key="7">
    <source>
        <dbReference type="EMBL" id="MBW0495374.1"/>
    </source>
</evidence>
<dbReference type="PANTHER" id="PTHR21314">
    <property type="entry name" value="QUEUOSINE 5'-PHOSPHATE N-GLYCOSYLASE_HYDROLASE-RELATED"/>
    <property type="match status" value="1"/>
</dbReference>
<evidence type="ECO:0000313" key="8">
    <source>
        <dbReference type="Proteomes" id="UP000765509"/>
    </source>
</evidence>
<dbReference type="AlphaFoldDB" id="A0A9Q3D233"/>
<dbReference type="GO" id="GO:0016787">
    <property type="term" value="F:hydrolase activity"/>
    <property type="evidence" value="ECO:0007669"/>
    <property type="project" value="UniProtKB-KW"/>
</dbReference>
<name>A0A9Q3D233_9BASI</name>
<evidence type="ECO:0000256" key="1">
    <source>
        <dbReference type="ARBA" id="ARBA00022801"/>
    </source>
</evidence>
<evidence type="ECO:0000256" key="3">
    <source>
        <dbReference type="ARBA" id="ARBA00035306"/>
    </source>
</evidence>
<evidence type="ECO:0000256" key="6">
    <source>
        <dbReference type="RuleBase" id="RU365002"/>
    </source>
</evidence>
<dbReference type="Proteomes" id="UP000765509">
    <property type="component" value="Unassembled WGS sequence"/>
</dbReference>
<gene>
    <name evidence="7" type="ORF">O181_035089</name>
</gene>
<protein>
    <recommendedName>
        <fullName evidence="3 6">Queuosine 5'-phosphate N-glycosylase/hydrolase</fullName>
        <ecNumber evidence="6">3.2.2.-</ecNumber>
    </recommendedName>
    <alternativeName>
        <fullName evidence="4 6">Queuosine-nucleotide N-glycosylase/hydrolase</fullName>
    </alternativeName>
</protein>